<evidence type="ECO:0000313" key="2">
    <source>
        <dbReference type="EMBL" id="KSU49647.1"/>
    </source>
</evidence>
<keyword evidence="1" id="KW-0472">Membrane</keyword>
<evidence type="ECO:0000313" key="3">
    <source>
        <dbReference type="Proteomes" id="UP000053797"/>
    </source>
</evidence>
<comment type="caution">
    <text evidence="2">The sequence shown here is derived from an EMBL/GenBank/DDBJ whole genome shotgun (WGS) entry which is preliminary data.</text>
</comment>
<dbReference type="OrthoDB" id="9816425at2"/>
<keyword evidence="1" id="KW-0812">Transmembrane</keyword>
<name>A0A0V8GHM0_9BACL</name>
<keyword evidence="1" id="KW-1133">Transmembrane helix</keyword>
<feature type="transmembrane region" description="Helical" evidence="1">
    <location>
        <begin position="187"/>
        <end position="209"/>
    </location>
</feature>
<dbReference type="Proteomes" id="UP000053797">
    <property type="component" value="Unassembled WGS sequence"/>
</dbReference>
<sequence length="240" mass="27852">MRLNKLDHFVHDLYQDADVTDPEIIDVMEETRSHLEQSVRDLMIQGYSEEEATKLAMYRYGSKEHVDQLLTWVYRKERTFASWLLRIGISIAAATILCFIGTMIWSQHQSLTYADAFYSNERSIEAYERLLEDHLLLVSISGQDAASSRDFTIHKSIWLPELFISHGMYLIDEQHLTTTESFDVTKFGAVLALIGMTIYLVTSVIWSIIKLHHAGRLHLLSIVSVVFFNVLGYWFWALRK</sequence>
<feature type="transmembrane region" description="Helical" evidence="1">
    <location>
        <begin position="216"/>
        <end position="236"/>
    </location>
</feature>
<accession>A0A0V8GHM0</accession>
<dbReference type="RefSeq" id="WP_058265372.1">
    <property type="nucleotide sequence ID" value="NZ_FMYN01000002.1"/>
</dbReference>
<organism evidence="2 3">
    <name type="scientific">Exiguobacterium indicum</name>
    <dbReference type="NCBI Taxonomy" id="296995"/>
    <lineage>
        <taxon>Bacteria</taxon>
        <taxon>Bacillati</taxon>
        <taxon>Bacillota</taxon>
        <taxon>Bacilli</taxon>
        <taxon>Bacillales</taxon>
        <taxon>Bacillales Family XII. Incertae Sedis</taxon>
        <taxon>Exiguobacterium</taxon>
    </lineage>
</organism>
<evidence type="ECO:0000256" key="1">
    <source>
        <dbReference type="SAM" id="Phobius"/>
    </source>
</evidence>
<proteinExistence type="predicted"/>
<protein>
    <submittedName>
        <fullName evidence="2">Uncharacterized protein</fullName>
    </submittedName>
</protein>
<reference evidence="2 3" key="1">
    <citation type="journal article" date="2015" name="Int. J. Syst. Evol. Microbiol.">
        <title>Exiguobacterium enclense sp. nov., isolated from sediment.</title>
        <authorList>
            <person name="Dastager S.G."/>
            <person name="Mawlankar R."/>
            <person name="Sonalkar V.V."/>
            <person name="Thorat M.N."/>
            <person name="Mual P."/>
            <person name="Verma A."/>
            <person name="Krishnamurthi S."/>
            <person name="Tang S.K."/>
            <person name="Li W.J."/>
        </authorList>
    </citation>
    <scope>NUCLEOTIDE SEQUENCE [LARGE SCALE GENOMIC DNA]</scope>
    <source>
        <strain evidence="2 3">NIO-1109</strain>
    </source>
</reference>
<dbReference type="AlphaFoldDB" id="A0A0V8GHM0"/>
<feature type="transmembrane region" description="Helical" evidence="1">
    <location>
        <begin position="83"/>
        <end position="105"/>
    </location>
</feature>
<gene>
    <name evidence="2" type="ORF">AS033_09850</name>
</gene>
<dbReference type="EMBL" id="LNQL01000002">
    <property type="protein sequence ID" value="KSU49647.1"/>
    <property type="molecule type" value="Genomic_DNA"/>
</dbReference>